<feature type="transmembrane region" description="Helical" evidence="8">
    <location>
        <begin position="83"/>
        <end position="103"/>
    </location>
</feature>
<dbReference type="InterPro" id="IPR036640">
    <property type="entry name" value="ABC1_TM_sf"/>
</dbReference>
<dbReference type="InterPro" id="IPR003593">
    <property type="entry name" value="AAA+_ATPase"/>
</dbReference>
<keyword evidence="12" id="KW-1185">Reference proteome</keyword>
<name>A0ABQ1ISM7_9PROT</name>
<dbReference type="SUPFAM" id="SSF52540">
    <property type="entry name" value="P-loop containing nucleoside triphosphate hydrolases"/>
    <property type="match status" value="1"/>
</dbReference>
<feature type="transmembrane region" description="Helical" evidence="8">
    <location>
        <begin position="201"/>
        <end position="220"/>
    </location>
</feature>
<evidence type="ECO:0000313" key="11">
    <source>
        <dbReference type="EMBL" id="GGB50225.1"/>
    </source>
</evidence>
<gene>
    <name evidence="11" type="ORF">GCM10011505_34140</name>
</gene>
<dbReference type="Gene3D" id="1.20.1560.10">
    <property type="entry name" value="ABC transporter type 1, transmembrane domain"/>
    <property type="match status" value="1"/>
</dbReference>
<protein>
    <submittedName>
        <fullName evidence="11">ABC transporter ATP-binding protein</fullName>
    </submittedName>
</protein>
<reference evidence="12" key="1">
    <citation type="journal article" date="2019" name="Int. J. Syst. Evol. Microbiol.">
        <title>The Global Catalogue of Microorganisms (GCM) 10K type strain sequencing project: providing services to taxonomists for standard genome sequencing and annotation.</title>
        <authorList>
            <consortium name="The Broad Institute Genomics Platform"/>
            <consortium name="The Broad Institute Genome Sequencing Center for Infectious Disease"/>
            <person name="Wu L."/>
            <person name="Ma J."/>
        </authorList>
    </citation>
    <scope>NUCLEOTIDE SEQUENCE [LARGE SCALE GENOMIC DNA]</scope>
    <source>
        <strain evidence="12">CGMCC 1.10188</strain>
    </source>
</reference>
<accession>A0ABQ1ISM7</accession>
<dbReference type="InterPro" id="IPR011527">
    <property type="entry name" value="ABC1_TM_dom"/>
</dbReference>
<dbReference type="SMART" id="SM00382">
    <property type="entry name" value="AAA"/>
    <property type="match status" value="1"/>
</dbReference>
<comment type="subcellular location">
    <subcellularLocation>
        <location evidence="1">Cell membrane</location>
        <topology evidence="1">Multi-pass membrane protein</topology>
    </subcellularLocation>
</comment>
<evidence type="ECO:0000256" key="7">
    <source>
        <dbReference type="ARBA" id="ARBA00023136"/>
    </source>
</evidence>
<keyword evidence="7 8" id="KW-0472">Membrane</keyword>
<dbReference type="PANTHER" id="PTHR11384">
    <property type="entry name" value="ATP-BINDING CASSETTE, SUB-FAMILY D MEMBER"/>
    <property type="match status" value="1"/>
</dbReference>
<sequence>MTVTTGPGRPSGGRLRGARRPGGRLRCFLRLALPFFLAREGRGAAIKFALAFGLAIGAVWIGFERNAWNQTFFGALERRDAAAVAWATLDWVWLLALLVGVSVQRAYLERMVVIDWRTWLTGRLLDRWLGRGRLWRIESRGTIDNPDQRVAEDARLLADLTVDLSLRVLLDLVELGLYIGVLWSLSGTLALPLPGGGSLDLPGYMVIAALLYAGIANLVAHKLGRPLAGLSATQQHREADFRFGLARLRDVAIEVALLGGGRREAGLAARRFADVRRNAVDLARRHRIYALFQTPFSYTVLNISMFVTAPAYLAGQLDLGGMMQARGAFSTVVASFATLVFAYPKLAELSAVLTRLEAFDRALADRTPRHCPHPAGRRAAADRLVLDGVVVTAPDGRPLTLPVDLVLAPGERVALTGASGTGKSLLIAAIAGAWPHHRGRIIHPSGGWPPVVITQRPYLPMLPLAEALRYPATDLPGTAAEMAQLLDAVGLGRLIAALDGPAHDWDRVLSPGERQRLALVRAVLRRPRWLLIDEATSALDAASEARVLDVLKGLHPPPAVLMAAHRDTAIAACDRVVRLSSAAGIIGPHRTVSVDGSSARS</sequence>
<keyword evidence="4" id="KW-0547">Nucleotide-binding</keyword>
<dbReference type="PANTHER" id="PTHR11384:SF59">
    <property type="entry name" value="LYSOSOMAL COBALAMIN TRANSPORTER ABCD4"/>
    <property type="match status" value="1"/>
</dbReference>
<dbReference type="Pfam" id="PF00005">
    <property type="entry name" value="ABC_tran"/>
    <property type="match status" value="1"/>
</dbReference>
<keyword evidence="2" id="KW-0813">Transport</keyword>
<evidence type="ECO:0000313" key="12">
    <source>
        <dbReference type="Proteomes" id="UP000603352"/>
    </source>
</evidence>
<comment type="caution">
    <text evidence="11">The sequence shown here is derived from an EMBL/GenBank/DDBJ whole genome shotgun (WGS) entry which is preliminary data.</text>
</comment>
<feature type="transmembrane region" description="Helical" evidence="8">
    <location>
        <begin position="44"/>
        <end position="63"/>
    </location>
</feature>
<dbReference type="SUPFAM" id="SSF90123">
    <property type="entry name" value="ABC transporter transmembrane region"/>
    <property type="match status" value="1"/>
</dbReference>
<dbReference type="PROSITE" id="PS50929">
    <property type="entry name" value="ABC_TM1F"/>
    <property type="match status" value="1"/>
</dbReference>
<evidence type="ECO:0000256" key="6">
    <source>
        <dbReference type="ARBA" id="ARBA00022989"/>
    </source>
</evidence>
<feature type="transmembrane region" description="Helical" evidence="8">
    <location>
        <begin position="295"/>
        <end position="315"/>
    </location>
</feature>
<evidence type="ECO:0000259" key="9">
    <source>
        <dbReference type="PROSITE" id="PS50893"/>
    </source>
</evidence>
<organism evidence="11 12">
    <name type="scientific">Tistrella bauzanensis</name>
    <dbReference type="NCBI Taxonomy" id="657419"/>
    <lineage>
        <taxon>Bacteria</taxon>
        <taxon>Pseudomonadati</taxon>
        <taxon>Pseudomonadota</taxon>
        <taxon>Alphaproteobacteria</taxon>
        <taxon>Geminicoccales</taxon>
        <taxon>Geminicoccaceae</taxon>
        <taxon>Tistrella</taxon>
    </lineage>
</organism>
<evidence type="ECO:0000256" key="3">
    <source>
        <dbReference type="ARBA" id="ARBA00022692"/>
    </source>
</evidence>
<keyword evidence="5 11" id="KW-0067">ATP-binding</keyword>
<evidence type="ECO:0000256" key="2">
    <source>
        <dbReference type="ARBA" id="ARBA00022448"/>
    </source>
</evidence>
<proteinExistence type="predicted"/>
<dbReference type="RefSeq" id="WP_188580022.1">
    <property type="nucleotide sequence ID" value="NZ_BMDZ01000044.1"/>
</dbReference>
<evidence type="ECO:0000256" key="5">
    <source>
        <dbReference type="ARBA" id="ARBA00022840"/>
    </source>
</evidence>
<evidence type="ECO:0000256" key="8">
    <source>
        <dbReference type="SAM" id="Phobius"/>
    </source>
</evidence>
<evidence type="ECO:0000256" key="1">
    <source>
        <dbReference type="ARBA" id="ARBA00004651"/>
    </source>
</evidence>
<dbReference type="Pfam" id="PF06472">
    <property type="entry name" value="ABC_membrane_2"/>
    <property type="match status" value="1"/>
</dbReference>
<evidence type="ECO:0000256" key="4">
    <source>
        <dbReference type="ARBA" id="ARBA00022741"/>
    </source>
</evidence>
<dbReference type="PROSITE" id="PS50893">
    <property type="entry name" value="ABC_TRANSPORTER_2"/>
    <property type="match status" value="1"/>
</dbReference>
<dbReference type="Gene3D" id="3.40.50.300">
    <property type="entry name" value="P-loop containing nucleotide triphosphate hydrolases"/>
    <property type="match status" value="1"/>
</dbReference>
<keyword evidence="3 8" id="KW-0812">Transmembrane</keyword>
<dbReference type="Proteomes" id="UP000603352">
    <property type="component" value="Unassembled WGS sequence"/>
</dbReference>
<dbReference type="InterPro" id="IPR050835">
    <property type="entry name" value="ABC_transporter_sub-D"/>
</dbReference>
<dbReference type="InterPro" id="IPR003439">
    <property type="entry name" value="ABC_transporter-like_ATP-bd"/>
</dbReference>
<feature type="transmembrane region" description="Helical" evidence="8">
    <location>
        <begin position="175"/>
        <end position="195"/>
    </location>
</feature>
<feature type="domain" description="ABC transmembrane type-1" evidence="10">
    <location>
        <begin position="91"/>
        <end position="348"/>
    </location>
</feature>
<evidence type="ECO:0000259" key="10">
    <source>
        <dbReference type="PROSITE" id="PS50929"/>
    </source>
</evidence>
<feature type="domain" description="ABC transporter" evidence="9">
    <location>
        <begin position="384"/>
        <end position="598"/>
    </location>
</feature>
<dbReference type="GO" id="GO:0005524">
    <property type="term" value="F:ATP binding"/>
    <property type="evidence" value="ECO:0007669"/>
    <property type="project" value="UniProtKB-KW"/>
</dbReference>
<dbReference type="InterPro" id="IPR027417">
    <property type="entry name" value="P-loop_NTPase"/>
</dbReference>
<dbReference type="InterPro" id="IPR017871">
    <property type="entry name" value="ABC_transporter-like_CS"/>
</dbReference>
<keyword evidence="6 8" id="KW-1133">Transmembrane helix</keyword>
<dbReference type="PROSITE" id="PS00211">
    <property type="entry name" value="ABC_TRANSPORTER_1"/>
    <property type="match status" value="1"/>
</dbReference>
<dbReference type="EMBL" id="BMDZ01000044">
    <property type="protein sequence ID" value="GGB50225.1"/>
    <property type="molecule type" value="Genomic_DNA"/>
</dbReference>